<dbReference type="Pfam" id="PF07883">
    <property type="entry name" value="Cupin_2"/>
    <property type="match status" value="1"/>
</dbReference>
<dbReference type="AlphaFoldDB" id="A0A0K2VR78"/>
<dbReference type="EMBL" id="CCND01000005">
    <property type="protein sequence ID" value="CDX51142.1"/>
    <property type="molecule type" value="Genomic_DNA"/>
</dbReference>
<name>A0A0K2VR78_MESPL</name>
<dbReference type="SUPFAM" id="SSF51182">
    <property type="entry name" value="RmlC-like cupins"/>
    <property type="match status" value="1"/>
</dbReference>
<dbReference type="InterPro" id="IPR010982">
    <property type="entry name" value="Lambda_DNA-bd_dom_sf"/>
</dbReference>
<dbReference type="InterPro" id="IPR001387">
    <property type="entry name" value="Cro/C1-type_HTH"/>
</dbReference>
<dbReference type="SUPFAM" id="SSF47413">
    <property type="entry name" value="lambda repressor-like DNA-binding domains"/>
    <property type="match status" value="1"/>
</dbReference>
<dbReference type="Gene3D" id="2.60.120.10">
    <property type="entry name" value="Jelly Rolls"/>
    <property type="match status" value="1"/>
</dbReference>
<gene>
    <name evidence="3" type="ORF">MPL1032_130163</name>
</gene>
<evidence type="ECO:0000256" key="1">
    <source>
        <dbReference type="ARBA" id="ARBA00023125"/>
    </source>
</evidence>
<evidence type="ECO:0000259" key="2">
    <source>
        <dbReference type="PROSITE" id="PS50943"/>
    </source>
</evidence>
<dbReference type="Gene3D" id="1.10.260.40">
    <property type="entry name" value="lambda repressor-like DNA-binding domains"/>
    <property type="match status" value="1"/>
</dbReference>
<dbReference type="InterPro" id="IPR014710">
    <property type="entry name" value="RmlC-like_jellyroll"/>
</dbReference>
<reference evidence="4" key="1">
    <citation type="submission" date="2014-08" db="EMBL/GenBank/DDBJ databases">
        <authorList>
            <person name="Edwards T."/>
        </authorList>
    </citation>
    <scope>NUCLEOTIDE SEQUENCE [LARGE SCALE GENOMIC DNA]</scope>
</reference>
<dbReference type="InterPro" id="IPR013096">
    <property type="entry name" value="Cupin_2"/>
</dbReference>
<proteinExistence type="predicted"/>
<evidence type="ECO:0000313" key="3">
    <source>
        <dbReference type="EMBL" id="CDX51142.1"/>
    </source>
</evidence>
<feature type="domain" description="HTH cro/C1-type" evidence="2">
    <location>
        <begin position="29"/>
        <end position="83"/>
    </location>
</feature>
<dbReference type="PANTHER" id="PTHR46797">
    <property type="entry name" value="HTH-TYPE TRANSCRIPTIONAL REGULATOR"/>
    <property type="match status" value="1"/>
</dbReference>
<accession>A0A0K2VR78</accession>
<protein>
    <submittedName>
        <fullName evidence="3">Putative transcriptional regulator protein</fullName>
    </submittedName>
</protein>
<dbReference type="PROSITE" id="PS50943">
    <property type="entry name" value="HTH_CROC1"/>
    <property type="match status" value="1"/>
</dbReference>
<dbReference type="InterPro" id="IPR011051">
    <property type="entry name" value="RmlC_Cupin_sf"/>
</dbReference>
<dbReference type="CDD" id="cd02209">
    <property type="entry name" value="cupin_XRE_C"/>
    <property type="match status" value="1"/>
</dbReference>
<dbReference type="PANTHER" id="PTHR46797:SF1">
    <property type="entry name" value="METHYLPHOSPHONATE SYNTHASE"/>
    <property type="match status" value="1"/>
</dbReference>
<sequence>MADTLSSAIETAGSGDTADELPHILGRNLRRLRIRQGHSLERLAKLSSVSRAMLSQIETGRSAPSISLLWKIATALGVPFATLLDSQKVQGTVVLRREHAKILTSLDGKFTSRALFPFDGERKVEFYELRFAPGHTENAEAHAPGTIENLILIKGRLEIRVGHTAPDVLAEGDAILFEADEPHSYRNLTDSEAIAYLVMTYVEAIG</sequence>
<dbReference type="SMART" id="SM00530">
    <property type="entry name" value="HTH_XRE"/>
    <property type="match status" value="1"/>
</dbReference>
<dbReference type="Proteomes" id="UP000182888">
    <property type="component" value="Unassembled WGS sequence"/>
</dbReference>
<dbReference type="GO" id="GO:0003677">
    <property type="term" value="F:DNA binding"/>
    <property type="evidence" value="ECO:0007669"/>
    <property type="project" value="UniProtKB-KW"/>
</dbReference>
<dbReference type="InterPro" id="IPR050807">
    <property type="entry name" value="TransReg_Diox_bact_type"/>
</dbReference>
<dbReference type="GO" id="GO:0003700">
    <property type="term" value="F:DNA-binding transcription factor activity"/>
    <property type="evidence" value="ECO:0007669"/>
    <property type="project" value="TreeGrafter"/>
</dbReference>
<evidence type="ECO:0000313" key="4">
    <source>
        <dbReference type="Proteomes" id="UP000182888"/>
    </source>
</evidence>
<organism evidence="3 4">
    <name type="scientific">Mesorhizobium plurifarium</name>
    <dbReference type="NCBI Taxonomy" id="69974"/>
    <lineage>
        <taxon>Bacteria</taxon>
        <taxon>Pseudomonadati</taxon>
        <taxon>Pseudomonadota</taxon>
        <taxon>Alphaproteobacteria</taxon>
        <taxon>Hyphomicrobiales</taxon>
        <taxon>Phyllobacteriaceae</taxon>
        <taxon>Mesorhizobium</taxon>
    </lineage>
</organism>
<dbReference type="Pfam" id="PF01381">
    <property type="entry name" value="HTH_3"/>
    <property type="match status" value="1"/>
</dbReference>
<dbReference type="GO" id="GO:0005829">
    <property type="term" value="C:cytosol"/>
    <property type="evidence" value="ECO:0007669"/>
    <property type="project" value="TreeGrafter"/>
</dbReference>
<dbReference type="CDD" id="cd00093">
    <property type="entry name" value="HTH_XRE"/>
    <property type="match status" value="1"/>
</dbReference>
<keyword evidence="1" id="KW-0238">DNA-binding</keyword>